<sequence length="89" mass="9789">MVVAAMLERERERDVVRFCTASELCCRCRAHRRLIPSSSPLGPSAATTVPLFAGNGTNVAGVYRIATTCQNTFLFHRASLSCCHRYLGL</sequence>
<protein>
    <submittedName>
        <fullName evidence="1">Uncharacterized protein</fullName>
    </submittedName>
</protein>
<comment type="caution">
    <text evidence="1">The sequence shown here is derived from an EMBL/GenBank/DDBJ whole genome shotgun (WGS) entry which is preliminary data.</text>
</comment>
<accession>A0ABU6VB63</accession>
<gene>
    <name evidence="1" type="ORF">PIB30_029819</name>
</gene>
<proteinExistence type="predicted"/>
<dbReference type="EMBL" id="JASCZI010151157">
    <property type="protein sequence ID" value="MED6170324.1"/>
    <property type="molecule type" value="Genomic_DNA"/>
</dbReference>
<evidence type="ECO:0000313" key="2">
    <source>
        <dbReference type="Proteomes" id="UP001341840"/>
    </source>
</evidence>
<keyword evidence="2" id="KW-1185">Reference proteome</keyword>
<evidence type="ECO:0000313" key="1">
    <source>
        <dbReference type="EMBL" id="MED6170324.1"/>
    </source>
</evidence>
<reference evidence="1 2" key="1">
    <citation type="journal article" date="2023" name="Plants (Basel)">
        <title>Bridging the Gap: Combining Genomics and Transcriptomics Approaches to Understand Stylosanthes scabra, an Orphan Legume from the Brazilian Caatinga.</title>
        <authorList>
            <person name="Ferreira-Neto J.R.C."/>
            <person name="da Silva M.D."/>
            <person name="Binneck E."/>
            <person name="de Melo N.F."/>
            <person name="da Silva R.H."/>
            <person name="de Melo A.L.T.M."/>
            <person name="Pandolfi V."/>
            <person name="Bustamante F.O."/>
            <person name="Brasileiro-Vidal A.C."/>
            <person name="Benko-Iseppon A.M."/>
        </authorList>
    </citation>
    <scope>NUCLEOTIDE SEQUENCE [LARGE SCALE GENOMIC DNA]</scope>
    <source>
        <tissue evidence="1">Leaves</tissue>
    </source>
</reference>
<dbReference type="Proteomes" id="UP001341840">
    <property type="component" value="Unassembled WGS sequence"/>
</dbReference>
<organism evidence="1 2">
    <name type="scientific">Stylosanthes scabra</name>
    <dbReference type="NCBI Taxonomy" id="79078"/>
    <lineage>
        <taxon>Eukaryota</taxon>
        <taxon>Viridiplantae</taxon>
        <taxon>Streptophyta</taxon>
        <taxon>Embryophyta</taxon>
        <taxon>Tracheophyta</taxon>
        <taxon>Spermatophyta</taxon>
        <taxon>Magnoliopsida</taxon>
        <taxon>eudicotyledons</taxon>
        <taxon>Gunneridae</taxon>
        <taxon>Pentapetalae</taxon>
        <taxon>rosids</taxon>
        <taxon>fabids</taxon>
        <taxon>Fabales</taxon>
        <taxon>Fabaceae</taxon>
        <taxon>Papilionoideae</taxon>
        <taxon>50 kb inversion clade</taxon>
        <taxon>dalbergioids sensu lato</taxon>
        <taxon>Dalbergieae</taxon>
        <taxon>Pterocarpus clade</taxon>
        <taxon>Stylosanthes</taxon>
    </lineage>
</organism>
<name>A0ABU6VB63_9FABA</name>